<dbReference type="EMBL" id="KP899565">
    <property type="protein sequence ID" value="AKH03497.1"/>
    <property type="molecule type" value="mRNA"/>
</dbReference>
<evidence type="ECO:0000256" key="2">
    <source>
        <dbReference type="ARBA" id="ARBA00022723"/>
    </source>
</evidence>
<dbReference type="SUPFAM" id="SSF48264">
    <property type="entry name" value="Cytochrome P450"/>
    <property type="match status" value="1"/>
</dbReference>
<dbReference type="InterPro" id="IPR002401">
    <property type="entry name" value="Cyt_P450_E_grp-I"/>
</dbReference>
<dbReference type="Pfam" id="PF00067">
    <property type="entry name" value="p450"/>
    <property type="match status" value="1"/>
</dbReference>
<evidence type="ECO:0000256" key="4">
    <source>
        <dbReference type="ARBA" id="ARBA00023033"/>
    </source>
</evidence>
<keyword evidence="3 5" id="KW-0408">Iron</keyword>
<evidence type="ECO:0000256" key="3">
    <source>
        <dbReference type="ARBA" id="ARBA00023004"/>
    </source>
</evidence>
<keyword evidence="4" id="KW-0560">Oxidoreductase</keyword>
<organism evidence="6">
    <name type="scientific">Paracyclopina nana</name>
    <name type="common">Marine copepod</name>
    <dbReference type="NCBI Taxonomy" id="565004"/>
    <lineage>
        <taxon>Eukaryota</taxon>
        <taxon>Metazoa</taxon>
        <taxon>Ecdysozoa</taxon>
        <taxon>Arthropoda</taxon>
        <taxon>Crustacea</taxon>
        <taxon>Multicrustacea</taxon>
        <taxon>Hexanauplia</taxon>
        <taxon>Copepoda</taxon>
        <taxon>Cyclopoida</taxon>
        <taxon>Cyclopettidae</taxon>
        <taxon>Paracyclopina</taxon>
    </lineage>
</organism>
<dbReference type="GO" id="GO:0008395">
    <property type="term" value="F:steroid hydroxylase activity"/>
    <property type="evidence" value="ECO:0007669"/>
    <property type="project" value="TreeGrafter"/>
</dbReference>
<feature type="non-terminal residue" evidence="6">
    <location>
        <position position="489"/>
    </location>
</feature>
<feature type="binding site" description="axial binding residue" evidence="5">
    <location>
        <position position="434"/>
    </location>
    <ligand>
        <name>heme</name>
        <dbReference type="ChEBI" id="CHEBI:30413"/>
    </ligand>
    <ligandPart>
        <name>Fe</name>
        <dbReference type="ChEBI" id="CHEBI:18248"/>
    </ligandPart>
</feature>
<dbReference type="PRINTS" id="PR00385">
    <property type="entry name" value="P450"/>
</dbReference>
<proteinExistence type="evidence at transcript level"/>
<dbReference type="GO" id="GO:0016712">
    <property type="term" value="F:oxidoreductase activity, acting on paired donors, with incorporation or reduction of molecular oxygen, reduced flavin or flavoprotein as one donor, and incorporation of one atom of oxygen"/>
    <property type="evidence" value="ECO:0007669"/>
    <property type="project" value="TreeGrafter"/>
</dbReference>
<dbReference type="GO" id="GO:0006082">
    <property type="term" value="P:organic acid metabolic process"/>
    <property type="evidence" value="ECO:0007669"/>
    <property type="project" value="TreeGrafter"/>
</dbReference>
<dbReference type="Gene3D" id="1.10.630.10">
    <property type="entry name" value="Cytochrome P450"/>
    <property type="match status" value="1"/>
</dbReference>
<reference evidence="6" key="1">
    <citation type="journal article" date="2015" name="Environ. Sci. Technol.">
        <title>Identification of the Full 46 Cytochrome P450 (CYP) Complement and Modulation of CYP Expression in Response to Water-Accommodated Fractions of Crude Oil in the Cyclopoid Copepod Paracyclopina nana.</title>
        <authorList>
            <person name="Han J."/>
            <person name="Won E.J."/>
            <person name="Kim H.S."/>
            <person name="Nelson D.R."/>
            <person name="Lee S.J."/>
            <person name="Park H.G."/>
            <person name="Lee J.S."/>
        </authorList>
    </citation>
    <scope>NUCLEOTIDE SEQUENCE</scope>
</reference>
<keyword evidence="4" id="KW-0503">Monooxygenase</keyword>
<dbReference type="InterPro" id="IPR036396">
    <property type="entry name" value="Cyt_P450_sf"/>
</dbReference>
<evidence type="ECO:0000313" key="6">
    <source>
        <dbReference type="EMBL" id="AKH03497.1"/>
    </source>
</evidence>
<dbReference type="PANTHER" id="PTHR24300:SF403">
    <property type="entry name" value="CYTOCHROME P450 306A1"/>
    <property type="match status" value="1"/>
</dbReference>
<evidence type="ECO:0000256" key="1">
    <source>
        <dbReference type="ARBA" id="ARBA00010617"/>
    </source>
</evidence>
<keyword evidence="2 5" id="KW-0479">Metal-binding</keyword>
<name>A0A0F7DGX7_PARNA</name>
<accession>A0A0F7DGX7</accession>
<dbReference type="InterPro" id="IPR050182">
    <property type="entry name" value="Cytochrome_P450_fam2"/>
</dbReference>
<dbReference type="GO" id="GO:0020037">
    <property type="term" value="F:heme binding"/>
    <property type="evidence" value="ECO:0007669"/>
    <property type="project" value="InterPro"/>
</dbReference>
<dbReference type="InterPro" id="IPR001128">
    <property type="entry name" value="Cyt_P450"/>
</dbReference>
<comment type="cofactor">
    <cofactor evidence="5">
        <name>heme</name>
        <dbReference type="ChEBI" id="CHEBI:30413"/>
    </cofactor>
</comment>
<dbReference type="PRINTS" id="PR00463">
    <property type="entry name" value="EP450I"/>
</dbReference>
<dbReference type="GO" id="GO:0006805">
    <property type="term" value="P:xenobiotic metabolic process"/>
    <property type="evidence" value="ECO:0007669"/>
    <property type="project" value="TreeGrafter"/>
</dbReference>
<keyword evidence="5" id="KW-0349">Heme</keyword>
<sequence length="489" mass="55811">MVTALFCAIFSLVIIYYCWRVRCPAKLPGPWGLPILGYLPFISPQAPHATFAQLAEKYGPIFQLQMGNVPCVVLSDPELVKQCFAKHESTGRAPLYLTHGIMHGFGLISAQGERWRIQRKFTQEFMRNCGMSKFNSSLKFGRLEEKVISCMEIFLEELNGLESLDSHVLDKRLSHTVGNMMNEILFGMNYVENDPNWVKIQNLREAGIKEIQVATPVNFLPWLRHLVPKFKHTLQWMIQGKLETHAEYKKVIDTYGAMNDDCIAGFFYRKKSNLEQSNSPDLEYFSNEQLYHLVGDLFGAGLDTTLTTLKWAILYLASFPEAQNIIREELKGKAISFQSQFEMPKTMSILTEIQRLCPVVPLGVPHGALEDFVLDSKWSIGKGSMIMVNHWSINLNPKYFEDPLKFKPLRFIVDNVEFKKSPYLMPFQVGRRSCVGEDFGTTMVFIGVTKLISNFLIGMKSTYSFELEPPQGFTRSPNEFTLSLKAISD</sequence>
<dbReference type="GO" id="GO:0005506">
    <property type="term" value="F:iron ion binding"/>
    <property type="evidence" value="ECO:0007669"/>
    <property type="project" value="InterPro"/>
</dbReference>
<protein>
    <submittedName>
        <fullName evidence="6">Cytochrome P450 306A1</fullName>
    </submittedName>
</protein>
<evidence type="ECO:0000256" key="5">
    <source>
        <dbReference type="PIRSR" id="PIRSR602401-1"/>
    </source>
</evidence>
<dbReference type="GO" id="GO:0005737">
    <property type="term" value="C:cytoplasm"/>
    <property type="evidence" value="ECO:0007669"/>
    <property type="project" value="TreeGrafter"/>
</dbReference>
<comment type="similarity">
    <text evidence="1">Belongs to the cytochrome P450 family.</text>
</comment>
<dbReference type="AlphaFoldDB" id="A0A0F7DGX7"/>
<dbReference type="PANTHER" id="PTHR24300">
    <property type="entry name" value="CYTOCHROME P450 508A4-RELATED"/>
    <property type="match status" value="1"/>
</dbReference>
<gene>
    <name evidence="6" type="primary">CYP306A1</name>
</gene>